<sequence length="225" mass="24764">MSQLIPLEAPASLAHQAFGRIVAAIVNGEIAPGEIIKEARIARQLNISRGPLREAMGRLEGHKLVERIPNIGVRVVALSREGMEELFELREALEGLSCRLAATRMTDGEIDDLARLIDGYMSRSGGPGPDEHDLNDEDFHFRIVRGSRNGRLINLLCNDIYYQVRVLRHQSARQPRRLRAAHEEHLAILAALRTRNPAAAEAAMRRHIGNARAVALGGAAADQTV</sequence>
<dbReference type="InterPro" id="IPR000524">
    <property type="entry name" value="Tscrpt_reg_HTH_GntR"/>
</dbReference>
<dbReference type="Pfam" id="PF07729">
    <property type="entry name" value="FCD"/>
    <property type="match status" value="1"/>
</dbReference>
<keyword evidence="2" id="KW-0238">DNA-binding</keyword>
<keyword evidence="1" id="KW-0805">Transcription regulation</keyword>
<dbReference type="PROSITE" id="PS50949">
    <property type="entry name" value="HTH_GNTR"/>
    <property type="match status" value="1"/>
</dbReference>
<evidence type="ECO:0000256" key="3">
    <source>
        <dbReference type="ARBA" id="ARBA00023163"/>
    </source>
</evidence>
<dbReference type="Proteomes" id="UP001501671">
    <property type="component" value="Unassembled WGS sequence"/>
</dbReference>
<dbReference type="InterPro" id="IPR008920">
    <property type="entry name" value="TF_FadR/GntR_C"/>
</dbReference>
<organism evidence="5 6">
    <name type="scientific">Pigmentiphaga soli</name>
    <dbReference type="NCBI Taxonomy" id="1007095"/>
    <lineage>
        <taxon>Bacteria</taxon>
        <taxon>Pseudomonadati</taxon>
        <taxon>Pseudomonadota</taxon>
        <taxon>Betaproteobacteria</taxon>
        <taxon>Burkholderiales</taxon>
        <taxon>Alcaligenaceae</taxon>
        <taxon>Pigmentiphaga</taxon>
    </lineage>
</organism>
<accession>A0ABP8HIR9</accession>
<gene>
    <name evidence="5" type="ORF">GCM10023144_38780</name>
</gene>
<keyword evidence="6" id="KW-1185">Reference proteome</keyword>
<dbReference type="InterPro" id="IPR036390">
    <property type="entry name" value="WH_DNA-bd_sf"/>
</dbReference>
<dbReference type="SUPFAM" id="SSF48008">
    <property type="entry name" value="GntR ligand-binding domain-like"/>
    <property type="match status" value="1"/>
</dbReference>
<feature type="domain" description="HTH gntR-type" evidence="4">
    <location>
        <begin position="11"/>
        <end position="78"/>
    </location>
</feature>
<dbReference type="Gene3D" id="1.20.120.530">
    <property type="entry name" value="GntR ligand-binding domain-like"/>
    <property type="match status" value="1"/>
</dbReference>
<dbReference type="InterPro" id="IPR011711">
    <property type="entry name" value="GntR_C"/>
</dbReference>
<dbReference type="RefSeq" id="WP_345251542.1">
    <property type="nucleotide sequence ID" value="NZ_BAABFO010000023.1"/>
</dbReference>
<dbReference type="Gene3D" id="1.10.10.10">
    <property type="entry name" value="Winged helix-like DNA-binding domain superfamily/Winged helix DNA-binding domain"/>
    <property type="match status" value="1"/>
</dbReference>
<comment type="caution">
    <text evidence="5">The sequence shown here is derived from an EMBL/GenBank/DDBJ whole genome shotgun (WGS) entry which is preliminary data.</text>
</comment>
<dbReference type="SMART" id="SM00895">
    <property type="entry name" value="FCD"/>
    <property type="match status" value="1"/>
</dbReference>
<protein>
    <submittedName>
        <fullName evidence="5">GntR family transcriptional regulator</fullName>
    </submittedName>
</protein>
<dbReference type="CDD" id="cd07377">
    <property type="entry name" value="WHTH_GntR"/>
    <property type="match status" value="1"/>
</dbReference>
<keyword evidence="3" id="KW-0804">Transcription</keyword>
<dbReference type="InterPro" id="IPR036388">
    <property type="entry name" value="WH-like_DNA-bd_sf"/>
</dbReference>
<proteinExistence type="predicted"/>
<dbReference type="PANTHER" id="PTHR43537:SF49">
    <property type="entry name" value="TRANSCRIPTIONAL REGULATORY PROTEIN"/>
    <property type="match status" value="1"/>
</dbReference>
<reference evidence="6" key="1">
    <citation type="journal article" date="2019" name="Int. J. Syst. Evol. Microbiol.">
        <title>The Global Catalogue of Microorganisms (GCM) 10K type strain sequencing project: providing services to taxonomists for standard genome sequencing and annotation.</title>
        <authorList>
            <consortium name="The Broad Institute Genomics Platform"/>
            <consortium name="The Broad Institute Genome Sequencing Center for Infectious Disease"/>
            <person name="Wu L."/>
            <person name="Ma J."/>
        </authorList>
    </citation>
    <scope>NUCLEOTIDE SEQUENCE [LARGE SCALE GENOMIC DNA]</scope>
    <source>
        <strain evidence="6">JCM 17666</strain>
    </source>
</reference>
<evidence type="ECO:0000313" key="6">
    <source>
        <dbReference type="Proteomes" id="UP001501671"/>
    </source>
</evidence>
<dbReference type="SMART" id="SM00345">
    <property type="entry name" value="HTH_GNTR"/>
    <property type="match status" value="1"/>
</dbReference>
<dbReference type="Pfam" id="PF00392">
    <property type="entry name" value="GntR"/>
    <property type="match status" value="1"/>
</dbReference>
<dbReference type="EMBL" id="BAABFO010000023">
    <property type="protein sequence ID" value="GAA4339917.1"/>
    <property type="molecule type" value="Genomic_DNA"/>
</dbReference>
<dbReference type="PANTHER" id="PTHR43537">
    <property type="entry name" value="TRANSCRIPTIONAL REGULATOR, GNTR FAMILY"/>
    <property type="match status" value="1"/>
</dbReference>
<evidence type="ECO:0000256" key="1">
    <source>
        <dbReference type="ARBA" id="ARBA00023015"/>
    </source>
</evidence>
<dbReference type="SUPFAM" id="SSF46785">
    <property type="entry name" value="Winged helix' DNA-binding domain"/>
    <property type="match status" value="1"/>
</dbReference>
<evidence type="ECO:0000256" key="2">
    <source>
        <dbReference type="ARBA" id="ARBA00023125"/>
    </source>
</evidence>
<name>A0ABP8HIR9_9BURK</name>
<evidence type="ECO:0000313" key="5">
    <source>
        <dbReference type="EMBL" id="GAA4339917.1"/>
    </source>
</evidence>
<evidence type="ECO:0000259" key="4">
    <source>
        <dbReference type="PROSITE" id="PS50949"/>
    </source>
</evidence>